<dbReference type="SUPFAM" id="SSF53474">
    <property type="entry name" value="alpha/beta-Hydrolases"/>
    <property type="match status" value="1"/>
</dbReference>
<dbReference type="InterPro" id="IPR029058">
    <property type="entry name" value="AB_hydrolase_fold"/>
</dbReference>
<dbReference type="PANTHER" id="PTHR17630:SF44">
    <property type="entry name" value="PROTEIN AIM2"/>
    <property type="match status" value="1"/>
</dbReference>
<dbReference type="PANTHER" id="PTHR17630">
    <property type="entry name" value="DIENELACTONE HYDROLASE"/>
    <property type="match status" value="1"/>
</dbReference>
<evidence type="ECO:0000313" key="3">
    <source>
        <dbReference type="EMBL" id="KAL0066542.1"/>
    </source>
</evidence>
<protein>
    <recommendedName>
        <fullName evidence="2">Dienelactone hydrolase domain-containing protein</fullName>
    </recommendedName>
</protein>
<dbReference type="Gene3D" id="3.40.50.1820">
    <property type="entry name" value="alpha/beta hydrolase"/>
    <property type="match status" value="1"/>
</dbReference>
<dbReference type="Pfam" id="PF01738">
    <property type="entry name" value="DLH"/>
    <property type="match status" value="1"/>
</dbReference>
<proteinExistence type="predicted"/>
<dbReference type="EMBL" id="JBBXMP010000034">
    <property type="protein sequence ID" value="KAL0066542.1"/>
    <property type="molecule type" value="Genomic_DNA"/>
</dbReference>
<feature type="signal peptide" evidence="1">
    <location>
        <begin position="1"/>
        <end position="18"/>
    </location>
</feature>
<name>A0ABR2ZXW1_9AGAR</name>
<sequence>MLSKLLLVLAGYQALASASVVPLDPHLHSPDSFQILEGTPVGEIVKIGGVDTYVTLPKGPVASSDRAVVYLTDIFGLALVNSKLLADQFAEAGFAVYAPDYLNGDPVPVDDPTFNMTAWSLRHGPEQTLPPLRAVLAALRESGVKRIGATGYCFGGRYTTTLSQTNEIEVGVMAHPSSLIVPDDFNIIVANSSVPIEIHNAELDTGFTPALAKTTDGVMEGYEPGYERFQYAGVGHGFAVRPANASDPVQIQAMQTARKRTVDFFNKHL</sequence>
<dbReference type="Proteomes" id="UP001437256">
    <property type="component" value="Unassembled WGS sequence"/>
</dbReference>
<evidence type="ECO:0000256" key="1">
    <source>
        <dbReference type="SAM" id="SignalP"/>
    </source>
</evidence>
<evidence type="ECO:0000313" key="4">
    <source>
        <dbReference type="Proteomes" id="UP001437256"/>
    </source>
</evidence>
<dbReference type="InterPro" id="IPR002925">
    <property type="entry name" value="Dienelactn_hydro"/>
</dbReference>
<accession>A0ABR2ZXW1</accession>
<gene>
    <name evidence="3" type="ORF">AAF712_006344</name>
</gene>
<keyword evidence="4" id="KW-1185">Reference proteome</keyword>
<feature type="chain" id="PRO_5045674536" description="Dienelactone hydrolase domain-containing protein" evidence="1">
    <location>
        <begin position="19"/>
        <end position="269"/>
    </location>
</feature>
<comment type="caution">
    <text evidence="3">The sequence shown here is derived from an EMBL/GenBank/DDBJ whole genome shotgun (WGS) entry which is preliminary data.</text>
</comment>
<organism evidence="3 4">
    <name type="scientific">Marasmius tenuissimus</name>
    <dbReference type="NCBI Taxonomy" id="585030"/>
    <lineage>
        <taxon>Eukaryota</taxon>
        <taxon>Fungi</taxon>
        <taxon>Dikarya</taxon>
        <taxon>Basidiomycota</taxon>
        <taxon>Agaricomycotina</taxon>
        <taxon>Agaricomycetes</taxon>
        <taxon>Agaricomycetidae</taxon>
        <taxon>Agaricales</taxon>
        <taxon>Marasmiineae</taxon>
        <taxon>Marasmiaceae</taxon>
        <taxon>Marasmius</taxon>
    </lineage>
</organism>
<evidence type="ECO:0000259" key="2">
    <source>
        <dbReference type="Pfam" id="PF01738"/>
    </source>
</evidence>
<reference evidence="3 4" key="1">
    <citation type="submission" date="2024-05" db="EMBL/GenBank/DDBJ databases">
        <title>A draft genome resource for the thread blight pathogen Marasmius tenuissimus strain MS-2.</title>
        <authorList>
            <person name="Yulfo-Soto G.E."/>
            <person name="Baruah I.K."/>
            <person name="Amoako-Attah I."/>
            <person name="Bukari Y."/>
            <person name="Meinhardt L.W."/>
            <person name="Bailey B.A."/>
            <person name="Cohen S.P."/>
        </authorList>
    </citation>
    <scope>NUCLEOTIDE SEQUENCE [LARGE SCALE GENOMIC DNA]</scope>
    <source>
        <strain evidence="3 4">MS-2</strain>
    </source>
</reference>
<feature type="domain" description="Dienelactone hydrolase" evidence="2">
    <location>
        <begin position="51"/>
        <end position="268"/>
    </location>
</feature>
<keyword evidence="1" id="KW-0732">Signal</keyword>